<feature type="transmembrane region" description="Helical" evidence="10">
    <location>
        <begin position="771"/>
        <end position="794"/>
    </location>
</feature>
<comment type="caution">
    <text evidence="12">The sequence shown here is derived from an EMBL/GenBank/DDBJ whole genome shotgun (WGS) entry which is preliminary data.</text>
</comment>
<feature type="transmembrane region" description="Helical" evidence="10">
    <location>
        <begin position="579"/>
        <end position="604"/>
    </location>
</feature>
<evidence type="ECO:0000256" key="6">
    <source>
        <dbReference type="ARBA" id="ARBA00023170"/>
    </source>
</evidence>
<sequence length="1103" mass="120684">MKIFNLNARLRSVTLTFVFFSLWSIICVSRTSATGPAIASDSAPKTPLRPLSDRQRSPHPVFHEALADRGPSPFLGSKRSIALFRRQSPTSAPVATSMTPNPGTNPSTTGAEGSPAMSQSPLSSTGRVLPYTPVTGANNSLYVTPNVTSKDGLVEIKVGVLLPYSLPNNLTQQLAISGTSAIRMAVSEINANRLIPGAYITLVLKDSFNGLDPDNSGAAQAIFSTVALLQGDGVSGVIGDVSSALTVQSALLTSRLSVPQCSYSASSIQLSSKEDYSYFFRTIPTEPMFGRIMLDFVVNRKWKKVAVFYTGDDLGAQMMDYIAIQAIKRNITIGYRRAFWETGTSSDVGPGLSALKETGIQIVLVAAVGIPQIRLISEAVRQGLVSKNYVWLVINQIAEPLTMMGGSSIKPSDLNGLFMFDNMLRLRGYPPYEAFLDRWASLDPVEYPFAGQRDITSNEAQAYSCMMVLARGFADAVKGNWTALHLLAAAKLGSKLRPIDMNTNYTGPGGPMVFDEYGDVVYGNFILYNYQRGRSVSIGTSYSGTFNLTSPPMYFDGTFSTPSDSAPLKILNPTYRSPIGIVVASVAGLGIVFSLVTMLIVIIYRNAPVIKASSRPILINIGFVLVVGNIVAKNFRVYRIFHNIYVTKRVIRDSHLLKIVGSMMTVNVIILIAWLIKTPPALQLVLLEDFSAFYTCYRRAPDSTVFFSILFVYNVSLLLVATYLAYMNRNVAVNYNECRQIAFVVYNILLSACIATPTIFLPQEQYYTKFFLSHVVLLFGTTVSLLFMFMPKLWKLKSQLMKKYQQQRADEADDSTIDSILQSRHGFISGGGTESSGTASSIYVSGTRKGSIGTLEDSKSDTLRESHMGYMGVRFQHRYFSIFSSWRMRRIVLFPTDKHFTCFELGKPESGRTYSYLAVSIHSREPGCFVLRAIGRGRTDYLLQVKDEDVLLHWYSLFENKVGNSFKTSTRPSSFISMRPAQTRSESEQTLFVTNSGIPSSIGKKAGGVGGKNTNYRDSFYSVDIPISASAGTGGQGLQVHGGGGGSSSFQPHHRHTVSAFTTVSLSPPSTSMAAAVAQLSPDSQQRVGPLDRDPDDSSHHLS</sequence>
<dbReference type="PANTHER" id="PTHR10519">
    <property type="entry name" value="GABA-B RECEPTOR"/>
    <property type="match status" value="1"/>
</dbReference>
<feature type="region of interest" description="Disordered" evidence="9">
    <location>
        <begin position="1065"/>
        <end position="1103"/>
    </location>
</feature>
<feature type="compositionally biased region" description="Gly residues" evidence="9">
    <location>
        <begin position="1034"/>
        <end position="1047"/>
    </location>
</feature>
<dbReference type="PRINTS" id="PR01176">
    <property type="entry name" value="GABABRECEPTR"/>
</dbReference>
<evidence type="ECO:0000256" key="7">
    <source>
        <dbReference type="ARBA" id="ARBA00023180"/>
    </source>
</evidence>
<keyword evidence="13" id="KW-1185">Reference proteome</keyword>
<keyword evidence="5 10" id="KW-0472">Membrane</keyword>
<dbReference type="InterPro" id="IPR017978">
    <property type="entry name" value="GPCR_3_C"/>
</dbReference>
<evidence type="ECO:0000256" key="9">
    <source>
        <dbReference type="SAM" id="MobiDB-lite"/>
    </source>
</evidence>
<proteinExistence type="predicted"/>
<keyword evidence="2 10" id="KW-0812">Transmembrane</keyword>
<evidence type="ECO:0000256" key="8">
    <source>
        <dbReference type="ARBA" id="ARBA00023224"/>
    </source>
</evidence>
<evidence type="ECO:0000256" key="3">
    <source>
        <dbReference type="ARBA" id="ARBA00022989"/>
    </source>
</evidence>
<feature type="transmembrane region" description="Helical" evidence="10">
    <location>
        <begin position="656"/>
        <end position="676"/>
    </location>
</feature>
<dbReference type="PANTHER" id="PTHR10519:SF20">
    <property type="entry name" value="G-PROTEIN COUPLED RECEPTOR 156-RELATED"/>
    <property type="match status" value="1"/>
</dbReference>
<dbReference type="Proteomes" id="UP000780801">
    <property type="component" value="Unassembled WGS sequence"/>
</dbReference>
<dbReference type="InterPro" id="IPR028082">
    <property type="entry name" value="Peripla_BP_I"/>
</dbReference>
<dbReference type="AlphaFoldDB" id="A0A9P6KH23"/>
<feature type="domain" description="G-protein coupled receptors family 3 profile" evidence="11">
    <location>
        <begin position="615"/>
        <end position="796"/>
    </location>
</feature>
<dbReference type="InterPro" id="IPR002455">
    <property type="entry name" value="GPCR3_GABA-B"/>
</dbReference>
<dbReference type="InterPro" id="IPR001828">
    <property type="entry name" value="ANF_lig-bd_rcpt"/>
</dbReference>
<keyword evidence="6" id="KW-0675">Receptor</keyword>
<dbReference type="Gene3D" id="3.40.50.2300">
    <property type="match status" value="2"/>
</dbReference>
<dbReference type="CDD" id="cd06268">
    <property type="entry name" value="PBP1_ABC_transporter_LIVBP-like"/>
    <property type="match status" value="1"/>
</dbReference>
<feature type="region of interest" description="Disordered" evidence="9">
    <location>
        <begin position="1034"/>
        <end position="1053"/>
    </location>
</feature>
<gene>
    <name evidence="12" type="ORF">BGW38_005775</name>
</gene>
<evidence type="ECO:0000256" key="1">
    <source>
        <dbReference type="ARBA" id="ARBA00004141"/>
    </source>
</evidence>
<keyword evidence="3 10" id="KW-1133">Transmembrane helix</keyword>
<keyword evidence="7" id="KW-0325">Glycoprotein</keyword>
<evidence type="ECO:0000256" key="2">
    <source>
        <dbReference type="ARBA" id="ARBA00022692"/>
    </source>
</evidence>
<evidence type="ECO:0000259" key="11">
    <source>
        <dbReference type="PROSITE" id="PS50259"/>
    </source>
</evidence>
<evidence type="ECO:0000256" key="10">
    <source>
        <dbReference type="SAM" id="Phobius"/>
    </source>
</evidence>
<protein>
    <recommendedName>
        <fullName evidence="11">G-protein coupled receptors family 3 profile domain-containing protein</fullName>
    </recommendedName>
</protein>
<evidence type="ECO:0000256" key="4">
    <source>
        <dbReference type="ARBA" id="ARBA00023040"/>
    </source>
</evidence>
<dbReference type="EMBL" id="JAABOA010000367">
    <property type="protein sequence ID" value="KAF9584633.1"/>
    <property type="molecule type" value="Genomic_DNA"/>
</dbReference>
<feature type="transmembrane region" description="Helical" evidence="10">
    <location>
        <begin position="616"/>
        <end position="635"/>
    </location>
</feature>
<dbReference type="GO" id="GO:0004965">
    <property type="term" value="F:G protein-coupled GABA receptor activity"/>
    <property type="evidence" value="ECO:0007669"/>
    <property type="project" value="InterPro"/>
</dbReference>
<dbReference type="Pfam" id="PF00003">
    <property type="entry name" value="7tm_3"/>
    <property type="match status" value="1"/>
</dbReference>
<dbReference type="GO" id="GO:0007214">
    <property type="term" value="P:gamma-aminobutyric acid signaling pathway"/>
    <property type="evidence" value="ECO:0007669"/>
    <property type="project" value="TreeGrafter"/>
</dbReference>
<dbReference type="CDD" id="cd15047">
    <property type="entry name" value="7tmC_GABA-B-like"/>
    <property type="match status" value="1"/>
</dbReference>
<feature type="transmembrane region" description="Helical" evidence="10">
    <location>
        <begin position="738"/>
        <end position="759"/>
    </location>
</feature>
<dbReference type="GO" id="GO:0038039">
    <property type="term" value="C:G protein-coupled receptor heterodimeric complex"/>
    <property type="evidence" value="ECO:0007669"/>
    <property type="project" value="TreeGrafter"/>
</dbReference>
<name>A0A9P6KH23_9FUNG</name>
<feature type="region of interest" description="Disordered" evidence="9">
    <location>
        <begin position="35"/>
        <end position="57"/>
    </location>
</feature>
<evidence type="ECO:0000313" key="12">
    <source>
        <dbReference type="EMBL" id="KAF9584633.1"/>
    </source>
</evidence>
<dbReference type="PRINTS" id="PR00248">
    <property type="entry name" value="GPCRMGR"/>
</dbReference>
<feature type="compositionally biased region" description="Low complexity" evidence="9">
    <location>
        <begin position="96"/>
        <end position="110"/>
    </location>
</feature>
<feature type="region of interest" description="Disordered" evidence="9">
    <location>
        <begin position="89"/>
        <end position="127"/>
    </location>
</feature>
<keyword evidence="4" id="KW-0297">G-protein coupled receptor</keyword>
<accession>A0A9P6KH23</accession>
<dbReference type="Pfam" id="PF01094">
    <property type="entry name" value="ANF_receptor"/>
    <property type="match status" value="1"/>
</dbReference>
<dbReference type="OrthoDB" id="5984008at2759"/>
<reference evidence="12" key="1">
    <citation type="journal article" date="2020" name="Fungal Divers.">
        <title>Resolving the Mortierellaceae phylogeny through synthesis of multi-gene phylogenetics and phylogenomics.</title>
        <authorList>
            <person name="Vandepol N."/>
            <person name="Liber J."/>
            <person name="Desiro A."/>
            <person name="Na H."/>
            <person name="Kennedy M."/>
            <person name="Barry K."/>
            <person name="Grigoriev I.V."/>
            <person name="Miller A.N."/>
            <person name="O'Donnell K."/>
            <person name="Stajich J.E."/>
            <person name="Bonito G."/>
        </authorList>
    </citation>
    <scope>NUCLEOTIDE SEQUENCE</scope>
    <source>
        <strain evidence="12">KOD1015</strain>
    </source>
</reference>
<feature type="compositionally biased region" description="Polar residues" evidence="9">
    <location>
        <begin position="116"/>
        <end position="126"/>
    </location>
</feature>
<feature type="compositionally biased region" description="Basic and acidic residues" evidence="9">
    <location>
        <begin position="1090"/>
        <end position="1103"/>
    </location>
</feature>
<evidence type="ECO:0000256" key="5">
    <source>
        <dbReference type="ARBA" id="ARBA00023136"/>
    </source>
</evidence>
<dbReference type="InterPro" id="IPR000337">
    <property type="entry name" value="GPCR_3"/>
</dbReference>
<dbReference type="PROSITE" id="PS50259">
    <property type="entry name" value="G_PROTEIN_RECEP_F3_4"/>
    <property type="match status" value="1"/>
</dbReference>
<organism evidence="12 13">
    <name type="scientific">Lunasporangiospora selenospora</name>
    <dbReference type="NCBI Taxonomy" id="979761"/>
    <lineage>
        <taxon>Eukaryota</taxon>
        <taxon>Fungi</taxon>
        <taxon>Fungi incertae sedis</taxon>
        <taxon>Mucoromycota</taxon>
        <taxon>Mortierellomycotina</taxon>
        <taxon>Mortierellomycetes</taxon>
        <taxon>Mortierellales</taxon>
        <taxon>Mortierellaceae</taxon>
        <taxon>Lunasporangiospora</taxon>
    </lineage>
</organism>
<comment type="subcellular location">
    <subcellularLocation>
        <location evidence="1">Membrane</location>
        <topology evidence="1">Multi-pass membrane protein</topology>
    </subcellularLocation>
</comment>
<feature type="transmembrane region" description="Helical" evidence="10">
    <location>
        <begin position="705"/>
        <end position="726"/>
    </location>
</feature>
<keyword evidence="8" id="KW-0807">Transducer</keyword>
<dbReference type="SUPFAM" id="SSF53822">
    <property type="entry name" value="Periplasmic binding protein-like I"/>
    <property type="match status" value="1"/>
</dbReference>
<evidence type="ECO:0000313" key="13">
    <source>
        <dbReference type="Proteomes" id="UP000780801"/>
    </source>
</evidence>